<dbReference type="InterPro" id="IPR005829">
    <property type="entry name" value="Sugar_transporter_CS"/>
</dbReference>
<dbReference type="InterPro" id="IPR036259">
    <property type="entry name" value="MFS_trans_sf"/>
</dbReference>
<evidence type="ECO:0000256" key="4">
    <source>
        <dbReference type="ARBA" id="ARBA00023136"/>
    </source>
</evidence>
<keyword evidence="2 5" id="KW-0812">Transmembrane</keyword>
<evidence type="ECO:0000256" key="1">
    <source>
        <dbReference type="ARBA" id="ARBA00004141"/>
    </source>
</evidence>
<evidence type="ECO:0000256" key="2">
    <source>
        <dbReference type="ARBA" id="ARBA00022692"/>
    </source>
</evidence>
<dbReference type="AlphaFoldDB" id="A0A6H0XM71"/>
<dbReference type="PROSITE" id="PS00217">
    <property type="entry name" value="SUGAR_TRANSPORT_2"/>
    <property type="match status" value="1"/>
</dbReference>
<dbReference type="GO" id="GO:0022857">
    <property type="term" value="F:transmembrane transporter activity"/>
    <property type="evidence" value="ECO:0007669"/>
    <property type="project" value="InterPro"/>
</dbReference>
<dbReference type="Proteomes" id="UP000503462">
    <property type="component" value="Chromosome 1"/>
</dbReference>
<evidence type="ECO:0000256" key="3">
    <source>
        <dbReference type="ARBA" id="ARBA00022989"/>
    </source>
</evidence>
<dbReference type="GO" id="GO:0016020">
    <property type="term" value="C:membrane"/>
    <property type="evidence" value="ECO:0007669"/>
    <property type="project" value="UniProtKB-SubCell"/>
</dbReference>
<feature type="domain" description="Major facilitator superfamily (MFS) profile" evidence="6">
    <location>
        <begin position="59"/>
        <end position="595"/>
    </location>
</feature>
<reference evidence="7 8" key="1">
    <citation type="journal article" date="2016" name="Sci. Rep.">
        <title>Peltaster fructicola genome reveals evolution from an invasive phytopathogen to an ectophytic parasite.</title>
        <authorList>
            <person name="Xu C."/>
            <person name="Chen H."/>
            <person name="Gleason M.L."/>
            <person name="Xu J.R."/>
            <person name="Liu H."/>
            <person name="Zhang R."/>
            <person name="Sun G."/>
        </authorList>
    </citation>
    <scope>NUCLEOTIDE SEQUENCE [LARGE SCALE GENOMIC DNA]</scope>
    <source>
        <strain evidence="7 8">LNHT1506</strain>
    </source>
</reference>
<dbReference type="Gene3D" id="1.20.1250.20">
    <property type="entry name" value="MFS general substrate transporter like domains"/>
    <property type="match status" value="2"/>
</dbReference>
<dbReference type="InterPro" id="IPR020846">
    <property type="entry name" value="MFS_dom"/>
</dbReference>
<evidence type="ECO:0000259" key="6">
    <source>
        <dbReference type="PROSITE" id="PS50850"/>
    </source>
</evidence>
<feature type="transmembrane region" description="Helical" evidence="5">
    <location>
        <begin position="497"/>
        <end position="515"/>
    </location>
</feature>
<comment type="subcellular location">
    <subcellularLocation>
        <location evidence="1">Membrane</location>
        <topology evidence="1">Multi-pass membrane protein</topology>
    </subcellularLocation>
</comment>
<dbReference type="OrthoDB" id="433512at2759"/>
<keyword evidence="3 5" id="KW-1133">Transmembrane helix</keyword>
<dbReference type="PANTHER" id="PTHR24064">
    <property type="entry name" value="SOLUTE CARRIER FAMILY 22 MEMBER"/>
    <property type="match status" value="1"/>
</dbReference>
<keyword evidence="4 5" id="KW-0472">Membrane</keyword>
<feature type="transmembrane region" description="Helical" evidence="5">
    <location>
        <begin position="97"/>
        <end position="119"/>
    </location>
</feature>
<protein>
    <recommendedName>
        <fullName evidence="6">Major facilitator superfamily (MFS) profile domain-containing protein</fullName>
    </recommendedName>
</protein>
<name>A0A6H0XM71_9PEZI</name>
<feature type="transmembrane region" description="Helical" evidence="5">
    <location>
        <begin position="59"/>
        <end position="77"/>
    </location>
</feature>
<sequence length="628" mass="69721">MASTARDGVPERSIFHRMFWPEDQTAYSAGFSRDQDFERAITAILNRTDHKKTPFKWRVYWVAALGFLTDSYNLFASNVVLPALSSLYWNTPSRSNIIGFNVATLIGSIIGQIFFGIAVDICMRSLYGFELMIVIVSTLGLLQCSSGYYDTASDQYTWSITGWLFFWRVVMGIGIGAEYPLSACIASEWSAKHSRARMLAAVFLMQPLGQLLAYIVGLIAIGQLGGSAADIDRFWRIVIGIGAAPTILALFARRLIPESWRFTYFVVKNPGKAKLDARNVYDRASIVAEPHELQQLGDRHESPTLQHDSVVDVIVEHDPPERQVSEPAPVWRPGSQFEWAEFSKFLWEYRARLLGMSSCWFLLDIAFYGMGFNSPGTLAKLWTDRPINFDRDAPYWQKNSDVYYPLVNGTFLNGTSGLVAAPAIKEVLTSTMKHAIYTTSIAAILGSSFYIGFAHMINRRHMLIGTFFALSVLLAITAGAFKALYHDGDANGSPISGGHVVLIFLWALIQLFFSFGPNTLTFVMPAEVFPTKYRCTCYGFAAASGKLGAVLVQAVGWATTSDTSDPNDYKQLQYMLAAFSVCMALGGAIALYEPCVPNVQHGFENKSLEEASNEQAVVRETPKHDDQS</sequence>
<feature type="transmembrane region" description="Helical" evidence="5">
    <location>
        <begin position="234"/>
        <end position="252"/>
    </location>
</feature>
<evidence type="ECO:0000313" key="8">
    <source>
        <dbReference type="Proteomes" id="UP000503462"/>
    </source>
</evidence>
<feature type="transmembrane region" description="Helical" evidence="5">
    <location>
        <begin position="402"/>
        <end position="424"/>
    </location>
</feature>
<organism evidence="7 8">
    <name type="scientific">Peltaster fructicola</name>
    <dbReference type="NCBI Taxonomy" id="286661"/>
    <lineage>
        <taxon>Eukaryota</taxon>
        <taxon>Fungi</taxon>
        <taxon>Dikarya</taxon>
        <taxon>Ascomycota</taxon>
        <taxon>Pezizomycotina</taxon>
        <taxon>Dothideomycetes</taxon>
        <taxon>Dothideomycetes incertae sedis</taxon>
        <taxon>Peltaster</taxon>
    </lineage>
</organism>
<keyword evidence="8" id="KW-1185">Reference proteome</keyword>
<evidence type="ECO:0000313" key="7">
    <source>
        <dbReference type="EMBL" id="QIW95812.1"/>
    </source>
</evidence>
<accession>A0A6H0XM71</accession>
<dbReference type="SUPFAM" id="SSF103473">
    <property type="entry name" value="MFS general substrate transporter"/>
    <property type="match status" value="1"/>
</dbReference>
<feature type="transmembrane region" description="Helical" evidence="5">
    <location>
        <begin position="131"/>
        <end position="149"/>
    </location>
</feature>
<dbReference type="EMBL" id="CP051139">
    <property type="protein sequence ID" value="QIW95812.1"/>
    <property type="molecule type" value="Genomic_DNA"/>
</dbReference>
<evidence type="ECO:0000256" key="5">
    <source>
        <dbReference type="SAM" id="Phobius"/>
    </source>
</evidence>
<dbReference type="PROSITE" id="PS50850">
    <property type="entry name" value="MFS"/>
    <property type="match status" value="1"/>
</dbReference>
<gene>
    <name evidence="7" type="ORF">AMS68_001330</name>
</gene>
<feature type="transmembrane region" description="Helical" evidence="5">
    <location>
        <begin position="155"/>
        <end position="177"/>
    </location>
</feature>
<feature type="transmembrane region" description="Helical" evidence="5">
    <location>
        <begin position="436"/>
        <end position="457"/>
    </location>
</feature>
<dbReference type="Pfam" id="PF00083">
    <property type="entry name" value="Sugar_tr"/>
    <property type="match status" value="2"/>
</dbReference>
<feature type="transmembrane region" description="Helical" evidence="5">
    <location>
        <begin position="463"/>
        <end position="485"/>
    </location>
</feature>
<feature type="transmembrane region" description="Helical" evidence="5">
    <location>
        <begin position="572"/>
        <end position="592"/>
    </location>
</feature>
<dbReference type="InterPro" id="IPR005828">
    <property type="entry name" value="MFS_sugar_transport-like"/>
</dbReference>
<proteinExistence type="predicted"/>
<feature type="transmembrane region" description="Helical" evidence="5">
    <location>
        <begin position="198"/>
        <end position="222"/>
    </location>
</feature>